<proteinExistence type="predicted"/>
<evidence type="ECO:0000313" key="3">
    <source>
        <dbReference type="Proteomes" id="UP001320420"/>
    </source>
</evidence>
<comment type="caution">
    <text evidence="2">The sequence shown here is derived from an EMBL/GenBank/DDBJ whole genome shotgun (WGS) entry which is preliminary data.</text>
</comment>
<keyword evidence="3" id="KW-1185">Reference proteome</keyword>
<organism evidence="2 3">
    <name type="scientific">Diatrype stigma</name>
    <dbReference type="NCBI Taxonomy" id="117547"/>
    <lineage>
        <taxon>Eukaryota</taxon>
        <taxon>Fungi</taxon>
        <taxon>Dikarya</taxon>
        <taxon>Ascomycota</taxon>
        <taxon>Pezizomycotina</taxon>
        <taxon>Sordariomycetes</taxon>
        <taxon>Xylariomycetidae</taxon>
        <taxon>Xylariales</taxon>
        <taxon>Diatrypaceae</taxon>
        <taxon>Diatrype</taxon>
    </lineage>
</organism>
<dbReference type="Proteomes" id="UP001320420">
    <property type="component" value="Unassembled WGS sequence"/>
</dbReference>
<reference evidence="2 3" key="1">
    <citation type="submission" date="2024-02" db="EMBL/GenBank/DDBJ databases">
        <title>De novo assembly and annotation of 12 fungi associated with fruit tree decline syndrome in Ontario, Canada.</title>
        <authorList>
            <person name="Sulman M."/>
            <person name="Ellouze W."/>
            <person name="Ilyukhin E."/>
        </authorList>
    </citation>
    <scope>NUCLEOTIDE SEQUENCE [LARGE SCALE GENOMIC DNA]</scope>
    <source>
        <strain evidence="2 3">M11/M66-122</strain>
    </source>
</reference>
<name>A0AAN9YNS7_9PEZI</name>
<dbReference type="EMBL" id="JAKJXP020000032">
    <property type="protein sequence ID" value="KAK7752988.1"/>
    <property type="molecule type" value="Genomic_DNA"/>
</dbReference>
<feature type="compositionally biased region" description="Basic and acidic residues" evidence="1">
    <location>
        <begin position="1"/>
        <end position="18"/>
    </location>
</feature>
<sequence>MGTYIDDTRPNCSRDARFPQEAGPGRALAAAQSPNMAGACHRIPCQPIRTEMPSACLPWPPFAVATPLLRLVNAYGDAADPEARCRAGLTS</sequence>
<feature type="region of interest" description="Disordered" evidence="1">
    <location>
        <begin position="1"/>
        <end position="30"/>
    </location>
</feature>
<protein>
    <submittedName>
        <fullName evidence="2">Uncharacterized protein</fullName>
    </submittedName>
</protein>
<evidence type="ECO:0000256" key="1">
    <source>
        <dbReference type="SAM" id="MobiDB-lite"/>
    </source>
</evidence>
<evidence type="ECO:0000313" key="2">
    <source>
        <dbReference type="EMBL" id="KAK7752988.1"/>
    </source>
</evidence>
<gene>
    <name evidence="2" type="ORF">SLS62_004937</name>
</gene>
<accession>A0AAN9YNS7</accession>
<dbReference type="AlphaFoldDB" id="A0AAN9YNS7"/>